<dbReference type="Gene3D" id="3.30.930.10">
    <property type="entry name" value="Bira Bifunctional Protein, Domain 2"/>
    <property type="match status" value="1"/>
</dbReference>
<evidence type="ECO:0000256" key="4">
    <source>
        <dbReference type="ARBA" id="ARBA00015925"/>
    </source>
</evidence>
<accession>A0AAF0F5J7</accession>
<evidence type="ECO:0000259" key="5">
    <source>
        <dbReference type="PROSITE" id="PS51733"/>
    </source>
</evidence>
<dbReference type="InterPro" id="IPR004143">
    <property type="entry name" value="BPL_LPL_catalytic"/>
</dbReference>
<dbReference type="GeneID" id="85225366"/>
<dbReference type="AlphaFoldDB" id="A0AAF0F5J7"/>
<dbReference type="CDD" id="cd16443">
    <property type="entry name" value="LplA"/>
    <property type="match status" value="1"/>
</dbReference>
<dbReference type="GO" id="GO:0016874">
    <property type="term" value="F:ligase activity"/>
    <property type="evidence" value="ECO:0007669"/>
    <property type="project" value="UniProtKB-KW"/>
</dbReference>
<organism evidence="6 7">
    <name type="scientific">Malassezia japonica</name>
    <dbReference type="NCBI Taxonomy" id="223818"/>
    <lineage>
        <taxon>Eukaryota</taxon>
        <taxon>Fungi</taxon>
        <taxon>Dikarya</taxon>
        <taxon>Basidiomycota</taxon>
        <taxon>Ustilaginomycotina</taxon>
        <taxon>Malasseziomycetes</taxon>
        <taxon>Malasseziales</taxon>
        <taxon>Malasseziaceae</taxon>
        <taxon>Malassezia</taxon>
    </lineage>
</organism>
<dbReference type="SUPFAM" id="SSF55681">
    <property type="entry name" value="Class II aaRS and biotin synthetases"/>
    <property type="match status" value="1"/>
</dbReference>
<dbReference type="InterPro" id="IPR004562">
    <property type="entry name" value="LipoylTrfase_LipoateP_Ligase"/>
</dbReference>
<dbReference type="Pfam" id="PF21948">
    <property type="entry name" value="LplA-B_cat"/>
    <property type="match status" value="1"/>
</dbReference>
<evidence type="ECO:0000313" key="7">
    <source>
        <dbReference type="Proteomes" id="UP001217754"/>
    </source>
</evidence>
<dbReference type="PANTHER" id="PTHR12561">
    <property type="entry name" value="LIPOATE-PROTEIN LIGASE"/>
    <property type="match status" value="1"/>
</dbReference>
<dbReference type="GO" id="GO:0005739">
    <property type="term" value="C:mitochondrion"/>
    <property type="evidence" value="ECO:0007669"/>
    <property type="project" value="TreeGrafter"/>
</dbReference>
<keyword evidence="7" id="KW-1185">Reference proteome</keyword>
<evidence type="ECO:0000256" key="3">
    <source>
        <dbReference type="ARBA" id="ARBA00008242"/>
    </source>
</evidence>
<dbReference type="PANTHER" id="PTHR12561:SF3">
    <property type="entry name" value="LIPOYLTRANSFERASE 1, MITOCHONDRIAL"/>
    <property type="match status" value="1"/>
</dbReference>
<protein>
    <recommendedName>
        <fullName evidence="4">Putative lipoate-protein ligase A</fullName>
    </recommendedName>
</protein>
<dbReference type="GO" id="GO:0017118">
    <property type="term" value="F:lipoyltransferase activity"/>
    <property type="evidence" value="ECO:0007669"/>
    <property type="project" value="TreeGrafter"/>
</dbReference>
<dbReference type="RefSeq" id="XP_060121650.1">
    <property type="nucleotide sequence ID" value="XM_060265667.1"/>
</dbReference>
<sequence>MLRRPSVFVSRSLDAHFNLAWEDFLLRTAPSEVPVCFLYRNAPCVVVGRNQNIWTELDARAMHRAHIPVVRRRSGGGTVYHDEGNVNFSFHVPRNAFARHTHTELVAHSLARPPVGLPTRFGEAPVQVNDRNDLYVYARDAANAAPDARRKVSGSAYKIISQRAYHHGTLLLDADLGRMRFLKRSGGAAITSKGIDSVPSPVANLAATFQEHAHRLHPENVYQAIAAAFAETYGAGDTHDVDEANLDAEAQVGKAVHSARKNYDELHTWDWVYGSSPDMQVDVTTDATPWDGTQLALTLHTQRGIVSTVDVRRLDREDLRPALEGLVGAPYDALALPPPSAAPAQTLHSKGPVEEALAQWLRKAL</sequence>
<dbReference type="GO" id="GO:0009249">
    <property type="term" value="P:protein lipoylation"/>
    <property type="evidence" value="ECO:0007669"/>
    <property type="project" value="InterPro"/>
</dbReference>
<dbReference type="Proteomes" id="UP001217754">
    <property type="component" value="Chromosome 2"/>
</dbReference>
<proteinExistence type="inferred from homology"/>
<reference evidence="6" key="1">
    <citation type="submission" date="2023-03" db="EMBL/GenBank/DDBJ databases">
        <title>Mating type loci evolution in Malassezia.</title>
        <authorList>
            <person name="Coelho M.A."/>
        </authorList>
    </citation>
    <scope>NUCLEOTIDE SEQUENCE</scope>
    <source>
        <strain evidence="6">CBS 9431</strain>
    </source>
</reference>
<name>A0AAF0F5J7_9BASI</name>
<feature type="domain" description="BPL/LPL catalytic" evidence="5">
    <location>
        <begin position="30"/>
        <end position="237"/>
    </location>
</feature>
<evidence type="ECO:0000256" key="2">
    <source>
        <dbReference type="ARBA" id="ARBA00005085"/>
    </source>
</evidence>
<keyword evidence="6" id="KW-0436">Ligase</keyword>
<comment type="function">
    <text evidence="1">Catalyzes both the ATP-dependent activation of exogenously supplied lipoate to lipoyl-AMP and the transfer of the activated lipoyl onto the lipoyl domains of lipoate-dependent enzymes.</text>
</comment>
<dbReference type="PROSITE" id="PS51733">
    <property type="entry name" value="BPL_LPL_CATALYTIC"/>
    <property type="match status" value="1"/>
</dbReference>
<gene>
    <name evidence="6" type="ORF">MJAP1_001717</name>
</gene>
<evidence type="ECO:0000256" key="1">
    <source>
        <dbReference type="ARBA" id="ARBA00003253"/>
    </source>
</evidence>
<evidence type="ECO:0000313" key="6">
    <source>
        <dbReference type="EMBL" id="WFD38753.1"/>
    </source>
</evidence>
<comment type="similarity">
    <text evidence="3">Belongs to the LplA family.</text>
</comment>
<dbReference type="EMBL" id="CP119959">
    <property type="protein sequence ID" value="WFD38753.1"/>
    <property type="molecule type" value="Genomic_DNA"/>
</dbReference>
<dbReference type="InterPro" id="IPR045864">
    <property type="entry name" value="aa-tRNA-synth_II/BPL/LPL"/>
</dbReference>
<comment type="pathway">
    <text evidence="2">Protein modification; protein lipoylation via exogenous pathway; protein N(6)-(lipoyl)lysine from lipoate: step 2/2.</text>
</comment>